<comment type="caution">
    <text evidence="2">The sequence shown here is derived from an EMBL/GenBank/DDBJ whole genome shotgun (WGS) entry which is preliminary data.</text>
</comment>
<dbReference type="Proteomes" id="UP001187192">
    <property type="component" value="Unassembled WGS sequence"/>
</dbReference>
<feature type="region of interest" description="Disordered" evidence="1">
    <location>
        <begin position="1"/>
        <end position="25"/>
    </location>
</feature>
<evidence type="ECO:0000256" key="1">
    <source>
        <dbReference type="SAM" id="MobiDB-lite"/>
    </source>
</evidence>
<dbReference type="EMBL" id="BTGU01000007">
    <property type="protein sequence ID" value="GMN38180.1"/>
    <property type="molecule type" value="Genomic_DNA"/>
</dbReference>
<evidence type="ECO:0000313" key="2">
    <source>
        <dbReference type="EMBL" id="GMN38180.1"/>
    </source>
</evidence>
<feature type="compositionally biased region" description="Polar residues" evidence="1">
    <location>
        <begin position="42"/>
        <end position="69"/>
    </location>
</feature>
<reference evidence="2" key="1">
    <citation type="submission" date="2023-07" db="EMBL/GenBank/DDBJ databases">
        <title>draft genome sequence of fig (Ficus carica).</title>
        <authorList>
            <person name="Takahashi T."/>
            <person name="Nishimura K."/>
        </authorList>
    </citation>
    <scope>NUCLEOTIDE SEQUENCE</scope>
</reference>
<evidence type="ECO:0000313" key="3">
    <source>
        <dbReference type="Proteomes" id="UP001187192"/>
    </source>
</evidence>
<feature type="compositionally biased region" description="Basic and acidic residues" evidence="1">
    <location>
        <begin position="86"/>
        <end position="118"/>
    </location>
</feature>
<keyword evidence="3" id="KW-1185">Reference proteome</keyword>
<protein>
    <submittedName>
        <fullName evidence="2">Uncharacterized protein</fullName>
    </submittedName>
</protein>
<name>A0AA87ZRP0_FICCA</name>
<feature type="region of interest" description="Disordered" evidence="1">
    <location>
        <begin position="42"/>
        <end position="142"/>
    </location>
</feature>
<dbReference type="AlphaFoldDB" id="A0AA87ZRP0"/>
<proteinExistence type="predicted"/>
<organism evidence="2 3">
    <name type="scientific">Ficus carica</name>
    <name type="common">Common fig</name>
    <dbReference type="NCBI Taxonomy" id="3494"/>
    <lineage>
        <taxon>Eukaryota</taxon>
        <taxon>Viridiplantae</taxon>
        <taxon>Streptophyta</taxon>
        <taxon>Embryophyta</taxon>
        <taxon>Tracheophyta</taxon>
        <taxon>Spermatophyta</taxon>
        <taxon>Magnoliopsida</taxon>
        <taxon>eudicotyledons</taxon>
        <taxon>Gunneridae</taxon>
        <taxon>Pentapetalae</taxon>
        <taxon>rosids</taxon>
        <taxon>fabids</taxon>
        <taxon>Rosales</taxon>
        <taxon>Moraceae</taxon>
        <taxon>Ficeae</taxon>
        <taxon>Ficus</taxon>
    </lineage>
</organism>
<accession>A0AA87ZRP0</accession>
<dbReference type="Gramene" id="FCD_00007052-RA">
    <property type="protein sequence ID" value="FCD_00007052-RA:cds"/>
    <property type="gene ID" value="FCD_00007052"/>
</dbReference>
<gene>
    <name evidence="2" type="ORF">TIFTF001_007415</name>
</gene>
<sequence length="206" mass="22919">MLGGKHPSRTEAEAEAEEQPPEEWSSLCHLCRNIPSTTASLAVISSSSTGDDNTTNLPTSQQDFHSPSTAGPPVAGDVDPQVTRPEILRDPDPASDDRSGRRNSLESRGGDRSLETIRKTVRSSSRSLARKRRRMSDGTEEEDYDLRPLLSTMDGCGRPRFVLEKVRSEGRLVIAMKRNERRRRVVRARSADDGEMTTRMVMIPDD</sequence>